<feature type="compositionally biased region" description="Basic and acidic residues" evidence="1">
    <location>
        <begin position="1348"/>
        <end position="1364"/>
    </location>
</feature>
<feature type="region of interest" description="Disordered" evidence="1">
    <location>
        <begin position="2185"/>
        <end position="2204"/>
    </location>
</feature>
<feature type="compositionally biased region" description="Basic and acidic residues" evidence="1">
    <location>
        <begin position="2185"/>
        <end position="2201"/>
    </location>
</feature>
<keyword evidence="2" id="KW-0812">Transmembrane</keyword>
<feature type="region of interest" description="Disordered" evidence="1">
    <location>
        <begin position="1037"/>
        <end position="1102"/>
    </location>
</feature>
<feature type="compositionally biased region" description="Low complexity" evidence="1">
    <location>
        <begin position="3955"/>
        <end position="3967"/>
    </location>
</feature>
<keyword evidence="2" id="KW-0472">Membrane</keyword>
<reference evidence="3 4" key="1">
    <citation type="submission" date="2020-08" db="EMBL/GenBank/DDBJ databases">
        <title>Sequencing the genomes of 1000 actinobacteria strains.</title>
        <authorList>
            <person name="Klenk H.-P."/>
        </authorList>
    </citation>
    <scope>NUCLEOTIDE SEQUENCE [LARGE SCALE GENOMIC DNA]</scope>
    <source>
        <strain evidence="3 4">DSM 17294</strain>
    </source>
</reference>
<keyword evidence="2" id="KW-1133">Transmembrane helix</keyword>
<protein>
    <submittedName>
        <fullName evidence="3">Uncharacterized protein</fullName>
    </submittedName>
</protein>
<accession>A0A841DT31</accession>
<dbReference type="CDD" id="cd20900">
    <property type="entry name" value="HopBF1"/>
    <property type="match status" value="1"/>
</dbReference>
<evidence type="ECO:0000256" key="1">
    <source>
        <dbReference type="SAM" id="MobiDB-lite"/>
    </source>
</evidence>
<keyword evidence="4" id="KW-1185">Reference proteome</keyword>
<feature type="region of interest" description="Disordered" evidence="1">
    <location>
        <begin position="1307"/>
        <end position="1365"/>
    </location>
</feature>
<feature type="region of interest" description="Disordered" evidence="1">
    <location>
        <begin position="752"/>
        <end position="823"/>
    </location>
</feature>
<evidence type="ECO:0000313" key="4">
    <source>
        <dbReference type="Proteomes" id="UP000558997"/>
    </source>
</evidence>
<feature type="compositionally biased region" description="Low complexity" evidence="1">
    <location>
        <begin position="455"/>
        <end position="470"/>
    </location>
</feature>
<gene>
    <name evidence="3" type="ORF">HDA44_004500</name>
</gene>
<proteinExistence type="predicted"/>
<dbReference type="RefSeq" id="WP_184837429.1">
    <property type="nucleotide sequence ID" value="NZ_BAAAVN010000016.1"/>
</dbReference>
<dbReference type="PANTHER" id="PTHR24216">
    <property type="entry name" value="PAXILLIN-RELATED"/>
    <property type="match status" value="1"/>
</dbReference>
<feature type="compositionally biased region" description="Basic and acidic residues" evidence="1">
    <location>
        <begin position="1322"/>
        <end position="1339"/>
    </location>
</feature>
<dbReference type="PANTHER" id="PTHR24216:SF65">
    <property type="entry name" value="PAXILLIN-LIKE PROTEIN 1"/>
    <property type="match status" value="1"/>
</dbReference>
<evidence type="ECO:0000256" key="2">
    <source>
        <dbReference type="SAM" id="Phobius"/>
    </source>
</evidence>
<feature type="region of interest" description="Disordered" evidence="1">
    <location>
        <begin position="1802"/>
        <end position="1825"/>
    </location>
</feature>
<feature type="compositionally biased region" description="Polar residues" evidence="1">
    <location>
        <begin position="427"/>
        <end position="454"/>
    </location>
</feature>
<dbReference type="InterPro" id="IPR054555">
    <property type="entry name" value="T3SS_HopBF1-like"/>
</dbReference>
<feature type="transmembrane region" description="Helical" evidence="2">
    <location>
        <begin position="2121"/>
        <end position="2142"/>
    </location>
</feature>
<feature type="compositionally biased region" description="Basic and acidic residues" evidence="1">
    <location>
        <begin position="786"/>
        <end position="797"/>
    </location>
</feature>
<feature type="region of interest" description="Disordered" evidence="1">
    <location>
        <begin position="351"/>
        <end position="571"/>
    </location>
</feature>
<feature type="compositionally biased region" description="Basic and acidic residues" evidence="1">
    <location>
        <begin position="754"/>
        <end position="770"/>
    </location>
</feature>
<dbReference type="Proteomes" id="UP000558997">
    <property type="component" value="Unassembled WGS sequence"/>
</dbReference>
<feature type="transmembrane region" description="Helical" evidence="2">
    <location>
        <begin position="111"/>
        <end position="134"/>
    </location>
</feature>
<dbReference type="EMBL" id="JACHNF010000001">
    <property type="protein sequence ID" value="MBB5981159.1"/>
    <property type="molecule type" value="Genomic_DNA"/>
</dbReference>
<comment type="caution">
    <text evidence="3">The sequence shown here is derived from an EMBL/GenBank/DDBJ whole genome shotgun (WGS) entry which is preliminary data.</text>
</comment>
<feature type="compositionally biased region" description="Low complexity" evidence="1">
    <location>
        <begin position="3201"/>
        <end position="3217"/>
    </location>
</feature>
<evidence type="ECO:0000313" key="3">
    <source>
        <dbReference type="EMBL" id="MBB5981159.1"/>
    </source>
</evidence>
<name>A0A841DT31_9ACTN</name>
<feature type="compositionally biased region" description="Low complexity" evidence="1">
    <location>
        <begin position="483"/>
        <end position="567"/>
    </location>
</feature>
<feature type="region of interest" description="Disordered" evidence="1">
    <location>
        <begin position="636"/>
        <end position="691"/>
    </location>
</feature>
<feature type="region of interest" description="Disordered" evidence="1">
    <location>
        <begin position="3191"/>
        <end position="3217"/>
    </location>
</feature>
<organism evidence="3 4">
    <name type="scientific">Kribbella solani</name>
    <dbReference type="NCBI Taxonomy" id="236067"/>
    <lineage>
        <taxon>Bacteria</taxon>
        <taxon>Bacillati</taxon>
        <taxon>Actinomycetota</taxon>
        <taxon>Actinomycetes</taxon>
        <taxon>Propionibacteriales</taxon>
        <taxon>Kribbellaceae</taxon>
        <taxon>Kribbella</taxon>
    </lineage>
</organism>
<feature type="compositionally biased region" description="Polar residues" evidence="1">
    <location>
        <begin position="395"/>
        <end position="419"/>
    </location>
</feature>
<feature type="transmembrane region" description="Helical" evidence="2">
    <location>
        <begin position="1886"/>
        <end position="1913"/>
    </location>
</feature>
<feature type="compositionally biased region" description="Low complexity" evidence="1">
    <location>
        <begin position="368"/>
        <end position="394"/>
    </location>
</feature>
<feature type="region of interest" description="Disordered" evidence="1">
    <location>
        <begin position="4046"/>
        <end position="4073"/>
    </location>
</feature>
<sequence>MGLQLPGWLKAILEGGYEPQADEDALYALADQYDACAKYLCGPLAGQIDVAAGGFGSAYHGEAGVALEAFLRRYAHDASLSGPATLADGATHLAEFLRTMGDTIVRTKRELLIIGIVSVATILFGLGPITGTLIRKLGQEGVKRLILQLVKKLVNREARKLQAKMIAELAAQAAKQTGKFVFSKQMVPKALGVVGAELADEVIPYALAGLWGQATGQDRRLVVDSHGQPVRDDKGNFVTTDDWDWRGTAMTAVGAVVGVPLSHGVGIGLSKVPGVGTVSKLAKTFVNNAITSPLASSLTSLGFQEGWHNPSIQDIWIAGAHGAARNSTPSDAHGPLESLGEKAGEWLGHKIVGHAPADPGGPQPTPVQTPATQTTTQSTTLDTPQNAAQNANQNVSQTLSENSSQSIAQNAAQNGSQPTAGLIGGALNQSTPSLSNTAPQATRTLTQPAGNQSTQQSRPDQLQPLRRPQPTTNPPEAQQPTDPTTNPTEAQQPTTTPTTQQPANPTPQPTADLTTQPTDATTQPTTPATPAAQPTPSAQADPTTPSQTPATATQPATQSQATPPTAQELDTTPATRPVLSADEEVVASPAIQLMSQRAREVAATPSTQPVLPAVNGGGAGLIGGVVAGPRVGAVARPGTRGGAGHSTNDVIDHSARSAPARPGLELARLRRGGEPPRPPGKPGRLSEPSAPARVTVADNNQFVLDGREMGVHELASLVRAGNPEVVVAQSTPEIVALVQKLANVTGQEVVLRVGDQDQRPDEDAAPRAEEPDGGSQQGGRGMSPEQDGREVGSERGGRGVGSERGGHGVSPERGGRGVGLEEGAGSGVVVRPVGGGGLSVEGVVVREGGKWVRKPREGAVSGMEVEVTEGQLGVRVGVGRSKSAFAFYDKVVLVAHPGVSLAAEVDRTNELRTLPGGADVIAPIHARTSLFGRDAIVVDRFAAASHDVLDEEAPDPDSRLSRPGLPTRATLESLEALRTFAIENKVLPGDLQFAISPDGRFRAYDVDGIRAITGPEDPALTTLDAWITWARTQLGTPATDSRTAQAPAAKPFKIQRRQAKPPEGGTQRGQAKPFKIQRGQAKSGEDGTGGETSRLANSDGTTGMSVSEVEVAVAAVWRRMRLPLGIRVRVVVGPDAETLTQQYGLSRTGPWQARFRMENGIGVAYLAANEHVSPADVAASVWHEIVGHFGWRLFSPETRYELLDVVRQLRHLDPDLANQIDRLYADQPGDVRDEEFLAWLSEGGVPSRLRQAWNSFLTAQFGTALHRIGAISNETLEQARYHQQMEPLYKIIRALVGAIRQNRPLHPAYYPPRSRALSHPEATTEQHELDRRPRVHGEQPRGGAGSIHRSEFRGDGRRTPDAEGVRAAAQAAAPRIGSAVAAARGEAADVTVEAERVTITLDSGEQVTALLDVSGDFTNAGPVRWERTSGATDWARITVSPRARDEVVGRAVANAVAGVLAAYRGESPAGQVRAGRRAEIGYLLDSLDAGESPHHVRKELRLLLRHLNKFENAVATPGATTAPAIRDLPPLPRGLRRRVGNALHRNLAFTWLADKVMPRVDHVEDRITDPGVLRAIDLPDGALAVNGTPPDAVDRFVHRVFQHFAQQPEVAVGGGLSASQQKVLREQPLLRQLVERHGTDQAAVLGALGVDEFVQQVAPADQYAVAAVFAKLQALVDQREHAGSWRQRRTAARHFAELAQALGVIDNRDLRAALPHELAAAVAELEPGLVQRINRAIDNGVSSLPSLRAELILGFAETVPSGVVSAAVLANHGKVGLAAAVLAGATLAWPVRAVVNRYVESRDEQTKSNRRNYRRDLDEHSRAPQHATITTTIRTAYQQLLQTATTPTSSAVVPRAGLGVPEVKAPPLTASWWTYPLRSSVPLAGAALPMALVVPPLAVGATIGIAAAVVGYAHYRFAQHQATLDDERRVRDYQWRSWRQLVGELRRASDVLTRLNALSNDLTGDRIHLPTWNFDAPTDHTGRGVIPAKPLFAIRELLLGVVPLANRTASVYVQQQLAAATATVLEAMTRLGAIGAVSGVVEAFHAEANRHAFDRRVHNWLELLRMEVQTRSAAIADPVLDQLDHLLTNPTAPQTELQIPPVPPWSPVVHPDREATTNRRWYAVGAAAIGGTGVGVAAWMVHSFHLDPIYLDLAAVAGAFQPVSYYAKYLRRRMRVKADLDVRDRSAEQRAATELDRERSATTDAVHQVNRVGDVIDGKAPRNRPEPTTDLGRFIESERRDLDLQPSSELSRLLTRLTGLDEQRRRLLNRFDQGLPTELHELTEVYVAISSALSDYADAAHKVGLDPHVRLGGPENRPVSASVLHHDPLNGRNLTDLTWAGRHHLPSVNAENAALIAAKIQQTTNDRYGPLSLEQVRAHTSTGRRIVDIAADLIGTAERRRTPIWSSADARALAARVSFHRALTADQARAVPARLIQQEGVPLDWTTYAGLHATALHQQQTGLMDRAAARLASAAATDDTAKAKRHQAIAAACTAAARQAEHARAAWDAFRAQPSQATLQSARHEEDRYQQRLAASLPSKDVLQTATVSGRLPHLTALTEQLNEALAAQHNAYRFTPEMLHRTLRAETRRVLAPGGVVLTVGNDPQADVSRLIQFEITLQPGELQEVLDAPATLEEAQLGQLVQGGFNVGTTTTTTFGHNGSLSLGPALAALPETNPMKAMSHLLAPSVEYARSTGRSLTGGATEYGLPGAVEVIQGEVLRFRSVRPAWSWRMRTSAVAAWSAPQVVSGAGSTLDLGFSHSYTVGAPNETVTIERFGDSRRTELPEHVASRVDGLSDLADRAIAGLRQRLGSLDRVGHDQLRGLLTEDGPGRLVETTRPGGLTRVITNGGRPVAYARLETVAVWDRATLLSDSSSDHKVERLRVGFSGTSGGQTFSAGTSVAGSVSYAGTALTDLGTSSWDAGPSAKAGRSTGQEVTIGTGDTAIHPSVQRMQPTLGVKLRLEHRLTVQPLGGKAGFTLTTAGDAILRMPENDAFRYGLPVPADALVLDPDGRPRYGVDGRLLLRGDPQPTTEPIALPLWMQPTRHQIRGAGPALVQEFTGADETLQKVLTHLAAQGLVPAPGQAPTAAQLANLERVGQQLARHRLETGYDPAAQEGILFRLDLHRAGLPPEQHTYRIVLRPHTGDARLLGVSTGETVVNLDIGTNTTSRSGGWSRSLPWSAMVGFGNKPAVGQAGATPDGGPSYGRSSRGRSISWSTGSTVNRVSLTESTGEVAVFEVPHTLVVTEVTTTGDSAPIAEVEGAARLSIDREFCSPGAPMPSIAGRANPFLLQAATFQAVDAGDPVRRLTAVLPELARADSSALHHLSAFLNPRNLAARPELLTAPYRTNLMISPAPSNPAQAQLQHGVTTGQASLTIRSALENLQYVGAGRPVNGEINLTLQSSGISIGSSTGNTAGFAGSLGAVGVDGDSAGGSLGGSRSGNRSVGATETQIGGIERLGIRDGQQYQFWGDLVLEAELQAIGAAPRAVQLSTGAIMLTIPERNALRLYGRGELDLPATKLADAVNRVLAGELDLDRQTVVALFRRYTNKTSANDTSANLQQQLAAKLRGLTGLDEVAYPTLDQVLPAADLIAATGTEVTLPEHYTNSMGAAVVDESLLFDADGNEADLFVEVDGALGQSALDDPVLSAALRGDLAGLRWHGHLDDMLSANGFAAYYPTGGKQQRTIRFKFRYDGPVTIDGVPDEGGKENVLNIIQNYDYHETGRSVTGSTTYSGQAGAAMTQGASATTGLGTDLGTATTASSTEQNTRMTRSLWSKTKRVSRAFHLSVEIDGVEARTLTGRMTQLVPASVINAQPSQTVHTGRVPLPSGTVVEGTTADELFETVANRLMQSDLLAAAGVAQHRVALENMLSAAARLAAFERIASPEGHTMVQLPVPGRTARMIAVRVRAELTSLQLVADGTAQLGQIDRQQRITQLTTKSNRTLPAARSGGGAAPAVGAQVGASSGEQAGEKVTDTTGNRNETSVFETAEIVTVRAGVTYHLGYERRRIDRDGSARVDRTDDGTVTGTAYLTMFRHEYDALLGRPSTPGRTVAESNTHTAGSYVPADPSGPS</sequence>
<feature type="region of interest" description="Disordered" evidence="1">
    <location>
        <begin position="3944"/>
        <end position="3979"/>
    </location>
</feature>